<dbReference type="EMBL" id="JAUIQD010000007">
    <property type="protein sequence ID" value="KAK3343773.1"/>
    <property type="molecule type" value="Genomic_DNA"/>
</dbReference>
<reference evidence="4" key="2">
    <citation type="submission" date="2023-06" db="EMBL/GenBank/DDBJ databases">
        <authorList>
            <consortium name="Lawrence Berkeley National Laboratory"/>
            <person name="Haridas S."/>
            <person name="Hensen N."/>
            <person name="Bonometti L."/>
            <person name="Westerberg I."/>
            <person name="Brannstrom I.O."/>
            <person name="Guillou S."/>
            <person name="Cros-Aarteil S."/>
            <person name="Calhoun S."/>
            <person name="Kuo A."/>
            <person name="Mondo S."/>
            <person name="Pangilinan J."/>
            <person name="Riley R."/>
            <person name="Labutti K."/>
            <person name="Andreopoulos B."/>
            <person name="Lipzen A."/>
            <person name="Chen C."/>
            <person name="Yanf M."/>
            <person name="Daum C."/>
            <person name="Ng V."/>
            <person name="Clum A."/>
            <person name="Steindorff A."/>
            <person name="Ohm R."/>
            <person name="Martin F."/>
            <person name="Silar P."/>
            <person name="Natvig D."/>
            <person name="Lalanne C."/>
            <person name="Gautier V."/>
            <person name="Ament-Velasquez S.L."/>
            <person name="Kruys A."/>
            <person name="Hutchinson M.I."/>
            <person name="Powell A.J."/>
            <person name="Barry K."/>
            <person name="Miller A.N."/>
            <person name="Grigoriev I.V."/>
            <person name="Debuchy R."/>
            <person name="Gladieux P."/>
            <person name="Thoren M.H."/>
            <person name="Johannesson H."/>
        </authorList>
    </citation>
    <scope>NUCLEOTIDE SEQUENCE</scope>
    <source>
        <strain evidence="4">CBS 955.72</strain>
    </source>
</reference>
<evidence type="ECO:0000256" key="2">
    <source>
        <dbReference type="SAM" id="Phobius"/>
    </source>
</evidence>
<dbReference type="InterPro" id="IPR056019">
    <property type="entry name" value="DUF7598"/>
</dbReference>
<feature type="domain" description="DUF7598" evidence="3">
    <location>
        <begin position="14"/>
        <end position="148"/>
    </location>
</feature>
<feature type="transmembrane region" description="Helical" evidence="2">
    <location>
        <begin position="21"/>
        <end position="46"/>
    </location>
</feature>
<comment type="caution">
    <text evidence="4">The sequence shown here is derived from an EMBL/GenBank/DDBJ whole genome shotgun (WGS) entry which is preliminary data.</text>
</comment>
<accession>A0AAJ0M9D7</accession>
<keyword evidence="2" id="KW-0472">Membrane</keyword>
<gene>
    <name evidence="4" type="ORF">B0T25DRAFT_306956</name>
</gene>
<feature type="region of interest" description="Disordered" evidence="1">
    <location>
        <begin position="168"/>
        <end position="206"/>
    </location>
</feature>
<feature type="transmembrane region" description="Helical" evidence="2">
    <location>
        <begin position="91"/>
        <end position="108"/>
    </location>
</feature>
<dbReference type="AlphaFoldDB" id="A0AAJ0M9D7"/>
<protein>
    <recommendedName>
        <fullName evidence="3">DUF7598 domain-containing protein</fullName>
    </recommendedName>
</protein>
<name>A0AAJ0M9D7_9PEZI</name>
<evidence type="ECO:0000313" key="5">
    <source>
        <dbReference type="Proteomes" id="UP001275084"/>
    </source>
</evidence>
<feature type="transmembrane region" description="Helical" evidence="2">
    <location>
        <begin position="128"/>
        <end position="149"/>
    </location>
</feature>
<organism evidence="4 5">
    <name type="scientific">Lasiosphaeria hispida</name>
    <dbReference type="NCBI Taxonomy" id="260671"/>
    <lineage>
        <taxon>Eukaryota</taxon>
        <taxon>Fungi</taxon>
        <taxon>Dikarya</taxon>
        <taxon>Ascomycota</taxon>
        <taxon>Pezizomycotina</taxon>
        <taxon>Sordariomycetes</taxon>
        <taxon>Sordariomycetidae</taxon>
        <taxon>Sordariales</taxon>
        <taxon>Lasiosphaeriaceae</taxon>
        <taxon>Lasiosphaeria</taxon>
    </lineage>
</organism>
<keyword evidence="2" id="KW-1133">Transmembrane helix</keyword>
<feature type="transmembrane region" description="Helical" evidence="2">
    <location>
        <begin position="58"/>
        <end position="79"/>
    </location>
</feature>
<dbReference type="Proteomes" id="UP001275084">
    <property type="component" value="Unassembled WGS sequence"/>
</dbReference>
<evidence type="ECO:0000256" key="1">
    <source>
        <dbReference type="SAM" id="MobiDB-lite"/>
    </source>
</evidence>
<proteinExistence type="predicted"/>
<keyword evidence="2" id="KW-0812">Transmembrane</keyword>
<feature type="region of interest" description="Disordered" evidence="1">
    <location>
        <begin position="262"/>
        <end position="285"/>
    </location>
</feature>
<evidence type="ECO:0000259" key="3">
    <source>
        <dbReference type="Pfam" id="PF24535"/>
    </source>
</evidence>
<reference evidence="4" key="1">
    <citation type="journal article" date="2023" name="Mol. Phylogenet. Evol.">
        <title>Genome-scale phylogeny and comparative genomics of the fungal order Sordariales.</title>
        <authorList>
            <person name="Hensen N."/>
            <person name="Bonometti L."/>
            <person name="Westerberg I."/>
            <person name="Brannstrom I.O."/>
            <person name="Guillou S."/>
            <person name="Cros-Aarteil S."/>
            <person name="Calhoun S."/>
            <person name="Haridas S."/>
            <person name="Kuo A."/>
            <person name="Mondo S."/>
            <person name="Pangilinan J."/>
            <person name="Riley R."/>
            <person name="LaButti K."/>
            <person name="Andreopoulos B."/>
            <person name="Lipzen A."/>
            <person name="Chen C."/>
            <person name="Yan M."/>
            <person name="Daum C."/>
            <person name="Ng V."/>
            <person name="Clum A."/>
            <person name="Steindorff A."/>
            <person name="Ohm R.A."/>
            <person name="Martin F."/>
            <person name="Silar P."/>
            <person name="Natvig D.O."/>
            <person name="Lalanne C."/>
            <person name="Gautier V."/>
            <person name="Ament-Velasquez S.L."/>
            <person name="Kruys A."/>
            <person name="Hutchinson M.I."/>
            <person name="Powell A.J."/>
            <person name="Barry K."/>
            <person name="Miller A.N."/>
            <person name="Grigoriev I.V."/>
            <person name="Debuchy R."/>
            <person name="Gladieux P."/>
            <person name="Hiltunen Thoren M."/>
            <person name="Johannesson H."/>
        </authorList>
    </citation>
    <scope>NUCLEOTIDE SEQUENCE</scope>
    <source>
        <strain evidence="4">CBS 955.72</strain>
    </source>
</reference>
<keyword evidence="5" id="KW-1185">Reference proteome</keyword>
<sequence length="285" mass="31929">MFNLGQNSKVRGSGHLILNALRALTIIGLAVVMVSCWVMIVLSGITRHFDFFDTISHFFIFATSVFLVISELNLFKNYFAENWPVLSPSHSLAWLGLTMVIMGCQLFGDLVKPAYTIGNLGLPMWRLVLAAGILSITFGFFNMIASVIFRDGKNGITARRIRSDGNLATPMNKEAGYDDYPYPNHDGYSQRSASLRRKEEEQGPSRTKRITQMFNVKNMRKSKLQISNPILNMHNADLERGGSSDHLNDRASPIIPAVQRPPTALHPVFTGNSRYSESVERMKKS</sequence>
<dbReference type="Pfam" id="PF24535">
    <property type="entry name" value="DUF7598"/>
    <property type="match status" value="1"/>
</dbReference>
<evidence type="ECO:0000313" key="4">
    <source>
        <dbReference type="EMBL" id="KAK3343773.1"/>
    </source>
</evidence>